<evidence type="ECO:0000313" key="1">
    <source>
        <dbReference type="EMBL" id="GFD21288.1"/>
    </source>
</evidence>
<reference evidence="1" key="1">
    <citation type="journal article" date="2019" name="Sci. Rep.">
        <title>Draft genome of Tanacetum cinerariifolium, the natural source of mosquito coil.</title>
        <authorList>
            <person name="Yamashiro T."/>
            <person name="Shiraishi A."/>
            <person name="Satake H."/>
            <person name="Nakayama K."/>
        </authorList>
    </citation>
    <scope>NUCLEOTIDE SEQUENCE</scope>
</reference>
<dbReference type="AlphaFoldDB" id="A0A699UJ46"/>
<sequence length="100" mass="11666">NQVRPIFEREYNKVQTFLKSDRDEEPTKKTAAKETLLQESFKKLRAEVEVLEKGYLLTDAVLLLMLSAKLQVDEDCEMARDLVMKIFMEANKPKSKRSLD</sequence>
<dbReference type="EMBL" id="BKCJ011328633">
    <property type="protein sequence ID" value="GFD21288.1"/>
    <property type="molecule type" value="Genomic_DNA"/>
</dbReference>
<name>A0A699UJ46_TANCI</name>
<comment type="caution">
    <text evidence="1">The sequence shown here is derived from an EMBL/GenBank/DDBJ whole genome shotgun (WGS) entry which is preliminary data.</text>
</comment>
<organism evidence="1">
    <name type="scientific">Tanacetum cinerariifolium</name>
    <name type="common">Dalmatian daisy</name>
    <name type="synonym">Chrysanthemum cinerariifolium</name>
    <dbReference type="NCBI Taxonomy" id="118510"/>
    <lineage>
        <taxon>Eukaryota</taxon>
        <taxon>Viridiplantae</taxon>
        <taxon>Streptophyta</taxon>
        <taxon>Embryophyta</taxon>
        <taxon>Tracheophyta</taxon>
        <taxon>Spermatophyta</taxon>
        <taxon>Magnoliopsida</taxon>
        <taxon>eudicotyledons</taxon>
        <taxon>Gunneridae</taxon>
        <taxon>Pentapetalae</taxon>
        <taxon>asterids</taxon>
        <taxon>campanulids</taxon>
        <taxon>Asterales</taxon>
        <taxon>Asteraceae</taxon>
        <taxon>Asteroideae</taxon>
        <taxon>Anthemideae</taxon>
        <taxon>Anthemidinae</taxon>
        <taxon>Tanacetum</taxon>
    </lineage>
</organism>
<feature type="non-terminal residue" evidence="1">
    <location>
        <position position="1"/>
    </location>
</feature>
<accession>A0A699UJ46</accession>
<gene>
    <name evidence="1" type="ORF">Tci_893257</name>
</gene>
<protein>
    <submittedName>
        <fullName evidence="1">Uncharacterized protein</fullName>
    </submittedName>
</protein>
<feature type="non-terminal residue" evidence="1">
    <location>
        <position position="100"/>
    </location>
</feature>
<proteinExistence type="predicted"/>